<evidence type="ECO:0000256" key="2">
    <source>
        <dbReference type="ARBA" id="ARBA00023242"/>
    </source>
</evidence>
<dbReference type="PROSITE" id="PS50196">
    <property type="entry name" value="RANBD1"/>
    <property type="match status" value="1"/>
</dbReference>
<sequence>MSRKDTPSPAQRECTPPIAQPEVGGQSPITPTRKRRRDSADSTVEGRAVTPTPETNSTEKQTGTEENDGQVASDTGSVESSPMKKLRLESEGDGKPGQAKDSKAESKANMSTVAQGGKSESTAASEETKPTQAEESISSKGGQPEPTPTSSADATGDMKQPAAFGTAFTGNTATTFGSKFAGPTFASFTSLSGANQGGSIFATGSATWARKDTPVKLSDEEEDEQASDSGQSETNGKTTPVDTAPSDKEPKLKPVDSVTGEEDEITLHQVKCKLFEMDKSLDWCERGVGTLKVNQRINNPDDTRLVMRTDVTFRVILNAKLFPKMHCQLAQERFVRIGVVGPNGTPVNYALKVRDKFLARELHEAIESAIPSESKADD</sequence>
<feature type="domain" description="RanBD1" evidence="4">
    <location>
        <begin position="237"/>
        <end position="375"/>
    </location>
</feature>
<dbReference type="EMBL" id="JANBPY010000810">
    <property type="protein sequence ID" value="KAJ1963540.1"/>
    <property type="molecule type" value="Genomic_DNA"/>
</dbReference>
<proteinExistence type="predicted"/>
<dbReference type="OrthoDB" id="185618at2759"/>
<feature type="region of interest" description="Disordered" evidence="3">
    <location>
        <begin position="1"/>
        <end position="194"/>
    </location>
</feature>
<dbReference type="PANTHER" id="PTHR23138:SF142">
    <property type="entry name" value="RAN-BINDING PROTEIN 3B-RELATED"/>
    <property type="match status" value="1"/>
</dbReference>
<protein>
    <recommendedName>
        <fullName evidence="4">RanBD1 domain-containing protein</fullName>
    </recommendedName>
</protein>
<dbReference type="InterPro" id="IPR045255">
    <property type="entry name" value="RanBP1-like"/>
</dbReference>
<dbReference type="PANTHER" id="PTHR23138">
    <property type="entry name" value="RAN BINDING PROTEIN"/>
    <property type="match status" value="1"/>
</dbReference>
<dbReference type="SUPFAM" id="SSF50729">
    <property type="entry name" value="PH domain-like"/>
    <property type="match status" value="1"/>
</dbReference>
<dbReference type="InterPro" id="IPR000156">
    <property type="entry name" value="Ran_bind_dom"/>
</dbReference>
<evidence type="ECO:0000256" key="3">
    <source>
        <dbReference type="SAM" id="MobiDB-lite"/>
    </source>
</evidence>
<feature type="compositionally biased region" description="Basic and acidic residues" evidence="3">
    <location>
        <begin position="86"/>
        <end position="106"/>
    </location>
</feature>
<organism evidence="5 6">
    <name type="scientific">Dispira parvispora</name>
    <dbReference type="NCBI Taxonomy" id="1520584"/>
    <lineage>
        <taxon>Eukaryota</taxon>
        <taxon>Fungi</taxon>
        <taxon>Fungi incertae sedis</taxon>
        <taxon>Zoopagomycota</taxon>
        <taxon>Kickxellomycotina</taxon>
        <taxon>Dimargaritomycetes</taxon>
        <taxon>Dimargaritales</taxon>
        <taxon>Dimargaritaceae</taxon>
        <taxon>Dispira</taxon>
    </lineage>
</organism>
<dbReference type="Gene3D" id="2.30.29.30">
    <property type="entry name" value="Pleckstrin-homology domain (PH domain)/Phosphotyrosine-binding domain (PTB)"/>
    <property type="match status" value="1"/>
</dbReference>
<dbReference type="InterPro" id="IPR011993">
    <property type="entry name" value="PH-like_dom_sf"/>
</dbReference>
<evidence type="ECO:0000313" key="6">
    <source>
        <dbReference type="Proteomes" id="UP001150925"/>
    </source>
</evidence>
<feature type="region of interest" description="Disordered" evidence="3">
    <location>
        <begin position="215"/>
        <end position="260"/>
    </location>
</feature>
<keyword evidence="2" id="KW-0539">Nucleus</keyword>
<feature type="compositionally biased region" description="Low complexity" evidence="3">
    <location>
        <begin position="162"/>
        <end position="177"/>
    </location>
</feature>
<dbReference type="AlphaFoldDB" id="A0A9W8AVB2"/>
<gene>
    <name evidence="5" type="ORF">IWQ62_003180</name>
</gene>
<accession>A0A9W8AVB2</accession>
<keyword evidence="6" id="KW-1185">Reference proteome</keyword>
<comment type="subcellular location">
    <subcellularLocation>
        <location evidence="1">Nucleus</location>
    </subcellularLocation>
</comment>
<feature type="compositionally biased region" description="Polar residues" evidence="3">
    <location>
        <begin position="70"/>
        <end position="80"/>
    </location>
</feature>
<evidence type="ECO:0000256" key="1">
    <source>
        <dbReference type="ARBA" id="ARBA00004123"/>
    </source>
</evidence>
<dbReference type="GO" id="GO:0005634">
    <property type="term" value="C:nucleus"/>
    <property type="evidence" value="ECO:0007669"/>
    <property type="project" value="UniProtKB-SubCell"/>
</dbReference>
<comment type="caution">
    <text evidence="5">The sequence shown here is derived from an EMBL/GenBank/DDBJ whole genome shotgun (WGS) entry which is preliminary data.</text>
</comment>
<feature type="compositionally biased region" description="Polar residues" evidence="3">
    <location>
        <begin position="52"/>
        <end position="61"/>
    </location>
</feature>
<dbReference type="SMART" id="SM00160">
    <property type="entry name" value="RanBD"/>
    <property type="match status" value="1"/>
</dbReference>
<feature type="compositionally biased region" description="Polar residues" evidence="3">
    <location>
        <begin position="108"/>
        <end position="141"/>
    </location>
</feature>
<dbReference type="CDD" id="cd13180">
    <property type="entry name" value="RanBD_RanBP3"/>
    <property type="match status" value="1"/>
</dbReference>
<dbReference type="Pfam" id="PF00638">
    <property type="entry name" value="Ran_BP1"/>
    <property type="match status" value="1"/>
</dbReference>
<dbReference type="Proteomes" id="UP001150925">
    <property type="component" value="Unassembled WGS sequence"/>
</dbReference>
<reference evidence="5" key="1">
    <citation type="submission" date="2022-07" db="EMBL/GenBank/DDBJ databases">
        <title>Phylogenomic reconstructions and comparative analyses of Kickxellomycotina fungi.</title>
        <authorList>
            <person name="Reynolds N.K."/>
            <person name="Stajich J.E."/>
            <person name="Barry K."/>
            <person name="Grigoriev I.V."/>
            <person name="Crous P."/>
            <person name="Smith M.E."/>
        </authorList>
    </citation>
    <scope>NUCLEOTIDE SEQUENCE</scope>
    <source>
        <strain evidence="5">RSA 1196</strain>
    </source>
</reference>
<name>A0A9W8AVB2_9FUNG</name>
<evidence type="ECO:0000313" key="5">
    <source>
        <dbReference type="EMBL" id="KAJ1963540.1"/>
    </source>
</evidence>
<evidence type="ECO:0000259" key="4">
    <source>
        <dbReference type="PROSITE" id="PS50196"/>
    </source>
</evidence>
<feature type="compositionally biased region" description="Basic and acidic residues" evidence="3">
    <location>
        <begin position="245"/>
        <end position="254"/>
    </location>
</feature>